<dbReference type="GO" id="GO:0005524">
    <property type="term" value="F:ATP binding"/>
    <property type="evidence" value="ECO:0007669"/>
    <property type="project" value="UniProtKB-KW"/>
</dbReference>
<evidence type="ECO:0000256" key="5">
    <source>
        <dbReference type="ARBA" id="ARBA00022840"/>
    </source>
</evidence>
<evidence type="ECO:0000259" key="6">
    <source>
        <dbReference type="PROSITE" id="PS50893"/>
    </source>
</evidence>
<sequence length="271" mass="29531">MTTRHTTGAHLHAVEPATKPAAARAAAVRLHDLTVSWRGHPAVHHLSGAFEAGCATAIVGPNGAGKSSLMAVLGGTLRRYQGRVERDPALRVAYLPQAGEIDRSFPVRVHEFVAMGLWQRIGCFGAVDEAMRGQVHAALHAVGLDGFEQRPIGELSIGQMQRVLFARLVVQDAALILLDEPFNALDERTTADLLALLERWKAEGRTLIAVLHDLPQVRAHFERTLLLARERVAWGATAEVLCDEHLGAARRMAEAWDTHAPRCTVEKETAP</sequence>
<evidence type="ECO:0000256" key="1">
    <source>
        <dbReference type="ARBA" id="ARBA00005417"/>
    </source>
</evidence>
<dbReference type="Proteomes" id="UP000295106">
    <property type="component" value="Unassembled WGS sequence"/>
</dbReference>
<dbReference type="InterPro" id="IPR003593">
    <property type="entry name" value="AAA+_ATPase"/>
</dbReference>
<keyword evidence="2" id="KW-0813">Transport</keyword>
<gene>
    <name evidence="7" type="ORF">EV684_101302</name>
</gene>
<name>A0A4R2MFE3_RUBGE</name>
<dbReference type="InterPro" id="IPR050153">
    <property type="entry name" value="Metal_Ion_Import_ABC"/>
</dbReference>
<keyword evidence="5 7" id="KW-0067">ATP-binding</keyword>
<evidence type="ECO:0000313" key="8">
    <source>
        <dbReference type="Proteomes" id="UP000295106"/>
    </source>
</evidence>
<dbReference type="GO" id="GO:0016887">
    <property type="term" value="F:ATP hydrolysis activity"/>
    <property type="evidence" value="ECO:0007669"/>
    <property type="project" value="InterPro"/>
</dbReference>
<dbReference type="Gene3D" id="3.40.50.300">
    <property type="entry name" value="P-loop containing nucleotide triphosphate hydrolases"/>
    <property type="match status" value="1"/>
</dbReference>
<feature type="domain" description="ABC transporter" evidence="6">
    <location>
        <begin position="28"/>
        <end position="254"/>
    </location>
</feature>
<dbReference type="EMBL" id="SLXD01000001">
    <property type="protein sequence ID" value="TCP05430.1"/>
    <property type="molecule type" value="Genomic_DNA"/>
</dbReference>
<dbReference type="CDD" id="cd03235">
    <property type="entry name" value="ABC_Metallic_Cations"/>
    <property type="match status" value="1"/>
</dbReference>
<dbReference type="InterPro" id="IPR003439">
    <property type="entry name" value="ABC_transporter-like_ATP-bd"/>
</dbReference>
<comment type="caution">
    <text evidence="7">The sequence shown here is derived from an EMBL/GenBank/DDBJ whole genome shotgun (WGS) entry which is preliminary data.</text>
</comment>
<keyword evidence="3" id="KW-0472">Membrane</keyword>
<proteinExistence type="inferred from homology"/>
<accession>A0A4R2MFE3</accession>
<dbReference type="AlphaFoldDB" id="A0A4R2MFE3"/>
<protein>
    <submittedName>
        <fullName evidence="7">Zinc/manganese transport system ATP-binding protein</fullName>
    </submittedName>
</protein>
<dbReference type="PANTHER" id="PTHR42734">
    <property type="entry name" value="METAL TRANSPORT SYSTEM ATP-BINDING PROTEIN TM_0124-RELATED"/>
    <property type="match status" value="1"/>
</dbReference>
<dbReference type="SMART" id="SM00382">
    <property type="entry name" value="AAA"/>
    <property type="match status" value="1"/>
</dbReference>
<comment type="similarity">
    <text evidence="1">Belongs to the ABC transporter superfamily.</text>
</comment>
<keyword evidence="3" id="KW-1003">Cell membrane</keyword>
<dbReference type="SUPFAM" id="SSF52540">
    <property type="entry name" value="P-loop containing nucleoside triphosphate hydrolases"/>
    <property type="match status" value="1"/>
</dbReference>
<evidence type="ECO:0000313" key="7">
    <source>
        <dbReference type="EMBL" id="TCP05430.1"/>
    </source>
</evidence>
<reference evidence="7 8" key="1">
    <citation type="submission" date="2019-03" db="EMBL/GenBank/DDBJ databases">
        <title>Genomic Encyclopedia of Type Strains, Phase IV (KMG-IV): sequencing the most valuable type-strain genomes for metagenomic binning, comparative biology and taxonomic classification.</title>
        <authorList>
            <person name="Goeker M."/>
        </authorList>
    </citation>
    <scope>NUCLEOTIDE SEQUENCE [LARGE SCALE GENOMIC DNA]</scope>
    <source>
        <strain evidence="7 8">DSM 1709</strain>
    </source>
</reference>
<evidence type="ECO:0000256" key="4">
    <source>
        <dbReference type="ARBA" id="ARBA00022741"/>
    </source>
</evidence>
<keyword evidence="4" id="KW-0547">Nucleotide-binding</keyword>
<dbReference type="PANTHER" id="PTHR42734:SF5">
    <property type="entry name" value="IRON TRANSPORT SYSTEM ATP-BINDING PROTEIN HI_0361-RELATED"/>
    <property type="match status" value="1"/>
</dbReference>
<evidence type="ECO:0000256" key="2">
    <source>
        <dbReference type="ARBA" id="ARBA00022448"/>
    </source>
</evidence>
<dbReference type="PROSITE" id="PS50893">
    <property type="entry name" value="ABC_TRANSPORTER_2"/>
    <property type="match status" value="1"/>
</dbReference>
<evidence type="ECO:0000256" key="3">
    <source>
        <dbReference type="ARBA" id="ARBA00022475"/>
    </source>
</evidence>
<dbReference type="Pfam" id="PF00005">
    <property type="entry name" value="ABC_tran"/>
    <property type="match status" value="1"/>
</dbReference>
<organism evidence="7 8">
    <name type="scientific">Rubrivivax gelatinosus</name>
    <name type="common">Rhodocyclus gelatinosus</name>
    <name type="synonym">Rhodopseudomonas gelatinosa</name>
    <dbReference type="NCBI Taxonomy" id="28068"/>
    <lineage>
        <taxon>Bacteria</taxon>
        <taxon>Pseudomonadati</taxon>
        <taxon>Pseudomonadota</taxon>
        <taxon>Betaproteobacteria</taxon>
        <taxon>Burkholderiales</taxon>
        <taxon>Sphaerotilaceae</taxon>
        <taxon>Rubrivivax</taxon>
    </lineage>
</organism>
<dbReference type="InterPro" id="IPR027417">
    <property type="entry name" value="P-loop_NTPase"/>
</dbReference>